<feature type="compositionally biased region" description="Polar residues" evidence="1">
    <location>
        <begin position="140"/>
        <end position="158"/>
    </location>
</feature>
<gene>
    <name evidence="2" type="ORF">HMN09_00914900</name>
</gene>
<protein>
    <submittedName>
        <fullName evidence="2">Uncharacterized protein</fullName>
    </submittedName>
</protein>
<feature type="compositionally biased region" description="Basic and acidic residues" evidence="1">
    <location>
        <begin position="121"/>
        <end position="130"/>
    </location>
</feature>
<feature type="region of interest" description="Disordered" evidence="1">
    <location>
        <begin position="121"/>
        <end position="225"/>
    </location>
</feature>
<keyword evidence="3" id="KW-1185">Reference proteome</keyword>
<dbReference type="EMBL" id="JACAZE010000013">
    <property type="protein sequence ID" value="KAF7300316.1"/>
    <property type="molecule type" value="Genomic_DNA"/>
</dbReference>
<accession>A0A8H6W287</accession>
<proteinExistence type="predicted"/>
<comment type="caution">
    <text evidence="2">The sequence shown here is derived from an EMBL/GenBank/DDBJ whole genome shotgun (WGS) entry which is preliminary data.</text>
</comment>
<evidence type="ECO:0000313" key="2">
    <source>
        <dbReference type="EMBL" id="KAF7300316.1"/>
    </source>
</evidence>
<evidence type="ECO:0000313" key="3">
    <source>
        <dbReference type="Proteomes" id="UP000613580"/>
    </source>
</evidence>
<organism evidence="2 3">
    <name type="scientific">Mycena chlorophos</name>
    <name type="common">Agaric fungus</name>
    <name type="synonym">Agaricus chlorophos</name>
    <dbReference type="NCBI Taxonomy" id="658473"/>
    <lineage>
        <taxon>Eukaryota</taxon>
        <taxon>Fungi</taxon>
        <taxon>Dikarya</taxon>
        <taxon>Basidiomycota</taxon>
        <taxon>Agaricomycotina</taxon>
        <taxon>Agaricomycetes</taxon>
        <taxon>Agaricomycetidae</taxon>
        <taxon>Agaricales</taxon>
        <taxon>Marasmiineae</taxon>
        <taxon>Mycenaceae</taxon>
        <taxon>Mycena</taxon>
    </lineage>
</organism>
<reference evidence="2" key="1">
    <citation type="submission" date="2020-05" db="EMBL/GenBank/DDBJ databases">
        <title>Mycena genomes resolve the evolution of fungal bioluminescence.</title>
        <authorList>
            <person name="Tsai I.J."/>
        </authorList>
    </citation>
    <scope>NUCLEOTIDE SEQUENCE</scope>
    <source>
        <strain evidence="2">110903Hualien_Pintung</strain>
    </source>
</reference>
<sequence length="687" mass="77079">MSSINESDLFDAAEELTVPEITAYLALMFPRELADPTHDPYFDIAEAPHWMTARGFDLFQSFNADEPILHWPADGKLKDLLAFREMIVSPPYINHRFFSVGRPDWILPAAFNAWKRVTSELESRGRRSDRGSISPRSRSMSVASVPSTSGISGNSSPRSFSVDSAISGGSSSMVSSRAASPLPGASGPTPDLVESATEQNATLAPSKGKAKARPSRSSKPGTIEITRQTRVDRIIPITKVPRTWPVPRDNAIYRLDLTATPEVLDGKEKGKKMSIDAFMRSEDQDSWGGGSTGSPAGDAWVFGLGKGRVRARRVDLKAPTIQYRMQDLWHQELDANEREASLADPTAFLHMYTMAWSELRAWFNTGTDTFDTNHKFYYEWRPEYEYLAFVQLECGHSHPAMNELDSVNLTVQTLINAPSTAVAYDGKRVSDVSPAFTDVRQIRKRIAAHRKAEFPAGTDWDGVKHYFETHERLLPISQRYIHAAIQKGDFKMIVTLHPQLAQYIHGVHALVIDYTFKPVEDEMDEWEVVGFVTRLNRHWYSQKLANPWILPSVSPFLSKITAEDHAITPSTTNYAESAHAATNALTSTRLALLTGILKKQAADVVVADELRQQMRDAVSRKRWNGPAAREQLQNQRRIWAAKQTHERNEDLLAYDELTEEKSLGTAEWKLSLARQRGLEAEIDEGAR</sequence>
<dbReference type="Proteomes" id="UP000613580">
    <property type="component" value="Unassembled WGS sequence"/>
</dbReference>
<feature type="compositionally biased region" description="Low complexity" evidence="1">
    <location>
        <begin position="159"/>
        <end position="180"/>
    </location>
</feature>
<dbReference type="AlphaFoldDB" id="A0A8H6W287"/>
<evidence type="ECO:0000256" key="1">
    <source>
        <dbReference type="SAM" id="MobiDB-lite"/>
    </source>
</evidence>
<dbReference type="OrthoDB" id="2990096at2759"/>
<name>A0A8H6W287_MYCCL</name>